<evidence type="ECO:0000313" key="1">
    <source>
        <dbReference type="EMBL" id="GMN44919.1"/>
    </source>
</evidence>
<dbReference type="Proteomes" id="UP001187192">
    <property type="component" value="Unassembled WGS sequence"/>
</dbReference>
<evidence type="ECO:0000313" key="2">
    <source>
        <dbReference type="Proteomes" id="UP001187192"/>
    </source>
</evidence>
<sequence>MGLGDGGGRQAGGEAGEAISSEFVGGAAVVVGGGVLGDGAKCEVLFGWRDGKEEGMRVLE</sequence>
<dbReference type="EMBL" id="BTGU01000019">
    <property type="protein sequence ID" value="GMN44919.1"/>
    <property type="molecule type" value="Genomic_DNA"/>
</dbReference>
<dbReference type="AlphaFoldDB" id="A0AA88DIE0"/>
<gene>
    <name evidence="1" type="ORF">TIFTF001_014116</name>
</gene>
<name>A0AA88DIE0_FICCA</name>
<proteinExistence type="predicted"/>
<accession>A0AA88DIE0</accession>
<reference evidence="1" key="1">
    <citation type="submission" date="2023-07" db="EMBL/GenBank/DDBJ databases">
        <title>draft genome sequence of fig (Ficus carica).</title>
        <authorList>
            <person name="Takahashi T."/>
            <person name="Nishimura K."/>
        </authorList>
    </citation>
    <scope>NUCLEOTIDE SEQUENCE</scope>
</reference>
<comment type="caution">
    <text evidence="1">The sequence shown here is derived from an EMBL/GenBank/DDBJ whole genome shotgun (WGS) entry which is preliminary data.</text>
</comment>
<keyword evidence="2" id="KW-1185">Reference proteome</keyword>
<organism evidence="1 2">
    <name type="scientific">Ficus carica</name>
    <name type="common">Common fig</name>
    <dbReference type="NCBI Taxonomy" id="3494"/>
    <lineage>
        <taxon>Eukaryota</taxon>
        <taxon>Viridiplantae</taxon>
        <taxon>Streptophyta</taxon>
        <taxon>Embryophyta</taxon>
        <taxon>Tracheophyta</taxon>
        <taxon>Spermatophyta</taxon>
        <taxon>Magnoliopsida</taxon>
        <taxon>eudicotyledons</taxon>
        <taxon>Gunneridae</taxon>
        <taxon>Pentapetalae</taxon>
        <taxon>rosids</taxon>
        <taxon>fabids</taxon>
        <taxon>Rosales</taxon>
        <taxon>Moraceae</taxon>
        <taxon>Ficeae</taxon>
        <taxon>Ficus</taxon>
    </lineage>
</organism>
<protein>
    <submittedName>
        <fullName evidence="1">Uncharacterized protein</fullName>
    </submittedName>
</protein>